<evidence type="ECO:0000313" key="1">
    <source>
        <dbReference type="EMBL" id="GAA4691421.1"/>
    </source>
</evidence>
<dbReference type="EMBL" id="BAABHM010000005">
    <property type="protein sequence ID" value="GAA4691421.1"/>
    <property type="molecule type" value="Genomic_DNA"/>
</dbReference>
<evidence type="ECO:0000313" key="2">
    <source>
        <dbReference type="Proteomes" id="UP001500843"/>
    </source>
</evidence>
<proteinExistence type="predicted"/>
<name>A0ABP8WPJ2_9MICO</name>
<comment type="caution">
    <text evidence="1">The sequence shown here is derived from an EMBL/GenBank/DDBJ whole genome shotgun (WGS) entry which is preliminary data.</text>
</comment>
<sequence length="75" mass="8008">MTKVNALTERARSATIARRWSTGGAAKLAAVVLVLTFMLFSGGSAGCHPDDERPAGTTNVRGLESILSRRVRYTS</sequence>
<organism evidence="1 2">
    <name type="scientific">Promicromonospora umidemergens</name>
    <dbReference type="NCBI Taxonomy" id="629679"/>
    <lineage>
        <taxon>Bacteria</taxon>
        <taxon>Bacillati</taxon>
        <taxon>Actinomycetota</taxon>
        <taxon>Actinomycetes</taxon>
        <taxon>Micrococcales</taxon>
        <taxon>Promicromonosporaceae</taxon>
        <taxon>Promicromonospora</taxon>
    </lineage>
</organism>
<keyword evidence="2" id="KW-1185">Reference proteome</keyword>
<gene>
    <name evidence="1" type="ORF">GCM10023198_07800</name>
</gene>
<accession>A0ABP8WPJ2</accession>
<reference evidence="2" key="1">
    <citation type="journal article" date="2019" name="Int. J. Syst. Evol. Microbiol.">
        <title>The Global Catalogue of Microorganisms (GCM) 10K type strain sequencing project: providing services to taxonomists for standard genome sequencing and annotation.</title>
        <authorList>
            <consortium name="The Broad Institute Genomics Platform"/>
            <consortium name="The Broad Institute Genome Sequencing Center for Infectious Disease"/>
            <person name="Wu L."/>
            <person name="Ma J."/>
        </authorList>
    </citation>
    <scope>NUCLEOTIDE SEQUENCE [LARGE SCALE GENOMIC DNA]</scope>
    <source>
        <strain evidence="2">JCM 17975</strain>
    </source>
</reference>
<protein>
    <submittedName>
        <fullName evidence="1">Uncharacterized protein</fullName>
    </submittedName>
</protein>
<dbReference type="Proteomes" id="UP001500843">
    <property type="component" value="Unassembled WGS sequence"/>
</dbReference>